<dbReference type="Proteomes" id="UP000004750">
    <property type="component" value="Unassembled WGS sequence"/>
</dbReference>
<dbReference type="HOGENOM" id="CLU_016043_7_0_6"/>
<dbReference type="EMBL" id="AGCM01000116">
    <property type="protein sequence ID" value="EHM52947.1"/>
    <property type="molecule type" value="Genomic_DNA"/>
</dbReference>
<proteinExistence type="inferred from homology"/>
<dbReference type="STRING" id="797473.HMPREF9080_02048"/>
<dbReference type="PANTHER" id="PTHR47053">
    <property type="entry name" value="MUREIN DD-ENDOPEPTIDASE MEPH-RELATED"/>
    <property type="match status" value="1"/>
</dbReference>
<evidence type="ECO:0000256" key="1">
    <source>
        <dbReference type="ARBA" id="ARBA00007074"/>
    </source>
</evidence>
<comment type="similarity">
    <text evidence="1">Belongs to the peptidase C40 family.</text>
</comment>
<protein>
    <submittedName>
        <fullName evidence="6">NlpC/P60 family protein</fullName>
    </submittedName>
</protein>
<evidence type="ECO:0000313" key="6">
    <source>
        <dbReference type="EMBL" id="EHM52947.1"/>
    </source>
</evidence>
<feature type="domain" description="NlpC/P60" evidence="5">
    <location>
        <begin position="52"/>
        <end position="172"/>
    </location>
</feature>
<evidence type="ECO:0000256" key="4">
    <source>
        <dbReference type="ARBA" id="ARBA00022807"/>
    </source>
</evidence>
<keyword evidence="4" id="KW-0788">Thiol protease</keyword>
<evidence type="ECO:0000313" key="7">
    <source>
        <dbReference type="Proteomes" id="UP000004750"/>
    </source>
</evidence>
<dbReference type="PROSITE" id="PS51935">
    <property type="entry name" value="NLPC_P60"/>
    <property type="match status" value="1"/>
</dbReference>
<dbReference type="InterPro" id="IPR038765">
    <property type="entry name" value="Papain-like_cys_pep_sf"/>
</dbReference>
<dbReference type="PROSITE" id="PS51257">
    <property type="entry name" value="PROKAR_LIPOPROTEIN"/>
    <property type="match status" value="1"/>
</dbReference>
<dbReference type="SUPFAM" id="SSF54001">
    <property type="entry name" value="Cysteine proteinases"/>
    <property type="match status" value="1"/>
</dbReference>
<dbReference type="AlphaFoldDB" id="G9ZGZ1"/>
<keyword evidence="3" id="KW-0378">Hydrolase</keyword>
<evidence type="ECO:0000259" key="5">
    <source>
        <dbReference type="PROSITE" id="PS51935"/>
    </source>
</evidence>
<dbReference type="Pfam" id="PF00877">
    <property type="entry name" value="NLPC_P60"/>
    <property type="match status" value="1"/>
</dbReference>
<comment type="caution">
    <text evidence="6">The sequence shown here is derived from an EMBL/GenBank/DDBJ whole genome shotgun (WGS) entry which is preliminary data.</text>
</comment>
<name>G9ZGZ1_9GAMM</name>
<dbReference type="MEROPS" id="C40.006"/>
<dbReference type="GO" id="GO:0008234">
    <property type="term" value="F:cysteine-type peptidase activity"/>
    <property type="evidence" value="ECO:0007669"/>
    <property type="project" value="UniProtKB-KW"/>
</dbReference>
<evidence type="ECO:0000256" key="2">
    <source>
        <dbReference type="ARBA" id="ARBA00022670"/>
    </source>
</evidence>
<dbReference type="PANTHER" id="PTHR47053:SF1">
    <property type="entry name" value="MUREIN DD-ENDOPEPTIDASE MEPH-RELATED"/>
    <property type="match status" value="1"/>
</dbReference>
<dbReference type="GO" id="GO:0006508">
    <property type="term" value="P:proteolysis"/>
    <property type="evidence" value="ECO:0007669"/>
    <property type="project" value="UniProtKB-KW"/>
</dbReference>
<reference evidence="6 7" key="1">
    <citation type="submission" date="2011-08" db="EMBL/GenBank/DDBJ databases">
        <authorList>
            <person name="Weinstock G."/>
            <person name="Sodergren E."/>
            <person name="Clifton S."/>
            <person name="Fulton L."/>
            <person name="Fulton B."/>
            <person name="Courtney L."/>
            <person name="Fronick C."/>
            <person name="Harrison M."/>
            <person name="Strong C."/>
            <person name="Farmer C."/>
            <person name="Delahaunty K."/>
            <person name="Markovic C."/>
            <person name="Hall O."/>
            <person name="Minx P."/>
            <person name="Tomlinson C."/>
            <person name="Mitreva M."/>
            <person name="Hou S."/>
            <person name="Chen J."/>
            <person name="Wollam A."/>
            <person name="Pepin K.H."/>
            <person name="Johnson M."/>
            <person name="Bhonagiri V."/>
            <person name="Zhang X."/>
            <person name="Suruliraj S."/>
            <person name="Warren W."/>
            <person name="Chinwalla A."/>
            <person name="Mardis E.R."/>
            <person name="Wilson R.K."/>
        </authorList>
    </citation>
    <scope>NUCLEOTIDE SEQUENCE [LARGE SCALE GENOMIC DNA]</scope>
    <source>
        <strain evidence="6 7">F0432</strain>
    </source>
</reference>
<dbReference type="InterPro" id="IPR051202">
    <property type="entry name" value="Peptidase_C40"/>
</dbReference>
<accession>G9ZGZ1</accession>
<dbReference type="Gene3D" id="3.90.1720.10">
    <property type="entry name" value="endopeptidase domain like (from Nostoc punctiforme)"/>
    <property type="match status" value="1"/>
</dbReference>
<sequence length="180" mass="19796">MKKETFLGILALALGGCSSMSRETVALNHGIELESLKSDTSAAPPKRMFPTDTTRHRLIAGGKKLIGTPYRYGGNGPKGFDCSGLVQHVFAEQGFRLPRNSSAQFNALLPVRNPKPGDLVFFHRGNGNINHVGIYLGDQKMLHAPSPGKRVEIARIDQGYWKKRYVGARTVIHERATVSR</sequence>
<dbReference type="InterPro" id="IPR000064">
    <property type="entry name" value="NLP_P60_dom"/>
</dbReference>
<keyword evidence="2" id="KW-0645">Protease</keyword>
<evidence type="ECO:0000256" key="3">
    <source>
        <dbReference type="ARBA" id="ARBA00022801"/>
    </source>
</evidence>
<gene>
    <name evidence="6" type="ORF">HMPREF9080_02048</name>
</gene>
<organism evidence="6 7">
    <name type="scientific">Cardiobacterium valvarum F0432</name>
    <dbReference type="NCBI Taxonomy" id="797473"/>
    <lineage>
        <taxon>Bacteria</taxon>
        <taxon>Pseudomonadati</taxon>
        <taxon>Pseudomonadota</taxon>
        <taxon>Gammaproteobacteria</taxon>
        <taxon>Cardiobacteriales</taxon>
        <taxon>Cardiobacteriaceae</taxon>
        <taxon>Cardiobacterium</taxon>
    </lineage>
</organism>